<evidence type="ECO:0000256" key="1">
    <source>
        <dbReference type="SAM" id="Phobius"/>
    </source>
</evidence>
<feature type="transmembrane region" description="Helical" evidence="1">
    <location>
        <begin position="63"/>
        <end position="83"/>
    </location>
</feature>
<name>A0ABN7SZ07_OIKDI</name>
<evidence type="ECO:0000313" key="3">
    <source>
        <dbReference type="Proteomes" id="UP001158576"/>
    </source>
</evidence>
<keyword evidence="1" id="KW-1133">Transmembrane helix</keyword>
<evidence type="ECO:0000313" key="2">
    <source>
        <dbReference type="EMBL" id="CAG5108296.1"/>
    </source>
</evidence>
<keyword evidence="1" id="KW-0812">Transmembrane</keyword>
<feature type="transmembrane region" description="Helical" evidence="1">
    <location>
        <begin position="147"/>
        <end position="167"/>
    </location>
</feature>
<reference evidence="2 3" key="1">
    <citation type="submission" date="2021-04" db="EMBL/GenBank/DDBJ databases">
        <authorList>
            <person name="Bliznina A."/>
        </authorList>
    </citation>
    <scope>NUCLEOTIDE SEQUENCE [LARGE SCALE GENOMIC DNA]</scope>
</reference>
<dbReference type="EMBL" id="OU015566">
    <property type="protein sequence ID" value="CAG5108296.1"/>
    <property type="molecule type" value="Genomic_DNA"/>
</dbReference>
<feature type="transmembrane region" description="Helical" evidence="1">
    <location>
        <begin position="103"/>
        <end position="126"/>
    </location>
</feature>
<accession>A0ABN7SZ07</accession>
<keyword evidence="1" id="KW-0472">Membrane</keyword>
<gene>
    <name evidence="2" type="ORF">OKIOD_LOCUS12493</name>
</gene>
<keyword evidence="3" id="KW-1185">Reference proteome</keyword>
<dbReference type="Proteomes" id="UP001158576">
    <property type="component" value="Chromosome 1"/>
</dbReference>
<sequence length="268" mass="30746">MIKLLIRRKSEKFSLVPKNIFRDRNLPARFRKKDDPVKEIRSEFVALKKHEQLFADTGGMRKLLGTVSLLISSSVGYCLYKTFLFEELEENLSKSEEIALRAAYFKFGTSHLAYLIFLFPGLNCIFPRLCLKIWGVQLLSRAPKKSPVVLLQLYLIVFAALASATSIDPYSIAWIDSLPEEKRQAAESCLIHPASGIYDHLPYIYRVLHAGTLSYKHFQCENGFLDSKVFSFLLDENMKESLRVWIYSKRQVLIGMFGNSKQMSSSEP</sequence>
<protein>
    <submittedName>
        <fullName evidence="2">Oidioi.mRNA.OKI2018_I69.chr1.g3728.t1.cds</fullName>
    </submittedName>
</protein>
<organism evidence="2 3">
    <name type="scientific">Oikopleura dioica</name>
    <name type="common">Tunicate</name>
    <dbReference type="NCBI Taxonomy" id="34765"/>
    <lineage>
        <taxon>Eukaryota</taxon>
        <taxon>Metazoa</taxon>
        <taxon>Chordata</taxon>
        <taxon>Tunicata</taxon>
        <taxon>Appendicularia</taxon>
        <taxon>Copelata</taxon>
        <taxon>Oikopleuridae</taxon>
        <taxon>Oikopleura</taxon>
    </lineage>
</organism>
<proteinExistence type="predicted"/>